<dbReference type="AlphaFoldDB" id="A0A1E7YSN9"/>
<dbReference type="Proteomes" id="UP000175707">
    <property type="component" value="Unassembled WGS sequence"/>
</dbReference>
<comment type="caution">
    <text evidence="1">The sequence shown here is derived from an EMBL/GenBank/DDBJ whole genome shotgun (WGS) entry which is preliminary data.</text>
</comment>
<gene>
    <name evidence="1" type="ORF">BAE30_14120</name>
</gene>
<name>A0A1E7YSN9_9PROT</name>
<dbReference type="EMBL" id="LZYH01000946">
    <property type="protein sequence ID" value="OFC44584.1"/>
    <property type="molecule type" value="Genomic_DNA"/>
</dbReference>
<evidence type="ECO:0000313" key="2">
    <source>
        <dbReference type="Proteomes" id="UP000175707"/>
    </source>
</evidence>
<accession>A0A1E7YSN9</accession>
<dbReference type="SUPFAM" id="SSF54611">
    <property type="entry name" value="SecB-like"/>
    <property type="match status" value="1"/>
</dbReference>
<sequence>MQTIAKTNKNQVHFEIGEIFASEIESRIYKQSQTTRIDKIFEKGFVNRGGGVFSPAALSMTCHGKYYDETVFFLKVVVQGNFALSGDSRFFDTVLSNEAQKILLSYLRSVIISVCSASNITPIVIGLLDPSKVPDKIKIQEQISTIFD</sequence>
<reference evidence="1 2" key="1">
    <citation type="submission" date="2016-06" db="EMBL/GenBank/DDBJ databases">
        <title>Gene turnover analysis identifies the evolutionary adaptation of the extremophile Acidithiobacillus caldus.</title>
        <authorList>
            <person name="Zhang X."/>
        </authorList>
    </citation>
    <scope>NUCLEOTIDE SEQUENCE [LARGE SCALE GENOMIC DNA]</scope>
    <source>
        <strain evidence="1 2">S1</strain>
    </source>
</reference>
<evidence type="ECO:0000313" key="1">
    <source>
        <dbReference type="EMBL" id="OFC44584.1"/>
    </source>
</evidence>
<protein>
    <submittedName>
        <fullName evidence="1">Uncharacterized protein</fullName>
    </submittedName>
</protein>
<organism evidence="1 2">
    <name type="scientific">Acidithiobacillus caldus</name>
    <dbReference type="NCBI Taxonomy" id="33059"/>
    <lineage>
        <taxon>Bacteria</taxon>
        <taxon>Pseudomonadati</taxon>
        <taxon>Pseudomonadota</taxon>
        <taxon>Acidithiobacillia</taxon>
        <taxon>Acidithiobacillales</taxon>
        <taxon>Acidithiobacillaceae</taxon>
        <taxon>Acidithiobacillus</taxon>
    </lineage>
</organism>
<dbReference type="InterPro" id="IPR035958">
    <property type="entry name" value="SecB-like_sf"/>
</dbReference>
<proteinExistence type="predicted"/>
<dbReference type="Gene3D" id="3.10.420.10">
    <property type="entry name" value="SecB-like"/>
    <property type="match status" value="1"/>
</dbReference>